<name>A0ABQ7DMM6_BRACR</name>
<feature type="compositionally biased region" description="Basic and acidic residues" evidence="1">
    <location>
        <begin position="138"/>
        <end position="154"/>
    </location>
</feature>
<proteinExistence type="predicted"/>
<evidence type="ECO:0000256" key="1">
    <source>
        <dbReference type="SAM" id="MobiDB-lite"/>
    </source>
</evidence>
<organism evidence="2 3">
    <name type="scientific">Brassica cretica</name>
    <name type="common">Mustard</name>
    <dbReference type="NCBI Taxonomy" id="69181"/>
    <lineage>
        <taxon>Eukaryota</taxon>
        <taxon>Viridiplantae</taxon>
        <taxon>Streptophyta</taxon>
        <taxon>Embryophyta</taxon>
        <taxon>Tracheophyta</taxon>
        <taxon>Spermatophyta</taxon>
        <taxon>Magnoliopsida</taxon>
        <taxon>eudicotyledons</taxon>
        <taxon>Gunneridae</taxon>
        <taxon>Pentapetalae</taxon>
        <taxon>rosids</taxon>
        <taxon>malvids</taxon>
        <taxon>Brassicales</taxon>
        <taxon>Brassicaceae</taxon>
        <taxon>Brassiceae</taxon>
        <taxon>Brassica</taxon>
    </lineage>
</organism>
<evidence type="ECO:0000313" key="2">
    <source>
        <dbReference type="EMBL" id="KAF3578736.1"/>
    </source>
</evidence>
<feature type="region of interest" description="Disordered" evidence="1">
    <location>
        <begin position="138"/>
        <end position="169"/>
    </location>
</feature>
<evidence type="ECO:0000313" key="3">
    <source>
        <dbReference type="Proteomes" id="UP000266723"/>
    </source>
</evidence>
<reference evidence="2 3" key="1">
    <citation type="journal article" date="2020" name="BMC Genomics">
        <title>Intraspecific diversification of the crop wild relative Brassica cretica Lam. using demographic model selection.</title>
        <authorList>
            <person name="Kioukis A."/>
            <person name="Michalopoulou V.A."/>
            <person name="Briers L."/>
            <person name="Pirintsos S."/>
            <person name="Studholme D.J."/>
            <person name="Pavlidis P."/>
            <person name="Sarris P.F."/>
        </authorList>
    </citation>
    <scope>NUCLEOTIDE SEQUENCE [LARGE SCALE GENOMIC DNA]</scope>
    <source>
        <strain evidence="3">cv. PFS-1207/04</strain>
    </source>
</reference>
<sequence>MRLWLQFTKYGVRNGVIKSSGTCLAKSPKPTIGEIVLLSGLVDDDPGGYHGGFRARRRDSPDLRVRHRGGAERGDGVRGEVRRRHELGEGEDDVLVMGSWWSEGASPEQSTRRPTVWSCGLESPLGIMAHLGATVHNERSRPLHAKRTAEREFVARSTTRSHHPTKNQH</sequence>
<feature type="compositionally biased region" description="Basic residues" evidence="1">
    <location>
        <begin position="159"/>
        <end position="169"/>
    </location>
</feature>
<gene>
    <name evidence="2" type="ORF">DY000_02034735</name>
</gene>
<dbReference type="Proteomes" id="UP000266723">
    <property type="component" value="Unassembled WGS sequence"/>
</dbReference>
<protein>
    <submittedName>
        <fullName evidence="2">Uncharacterized protein</fullName>
    </submittedName>
</protein>
<comment type="caution">
    <text evidence="2">The sequence shown here is derived from an EMBL/GenBank/DDBJ whole genome shotgun (WGS) entry which is preliminary data.</text>
</comment>
<keyword evidence="3" id="KW-1185">Reference proteome</keyword>
<dbReference type="EMBL" id="QGKV02000649">
    <property type="protein sequence ID" value="KAF3578736.1"/>
    <property type="molecule type" value="Genomic_DNA"/>
</dbReference>
<accession>A0ABQ7DMM6</accession>